<comment type="caution">
    <text evidence="4">The sequence shown here is derived from an EMBL/GenBank/DDBJ whole genome shotgun (WGS) entry which is preliminary data.</text>
</comment>
<evidence type="ECO:0000256" key="2">
    <source>
        <dbReference type="SAM" id="Phobius"/>
    </source>
</evidence>
<protein>
    <submittedName>
        <fullName evidence="4">CapA domain protein</fullName>
    </submittedName>
</protein>
<dbReference type="SUPFAM" id="SSF56300">
    <property type="entry name" value="Metallo-dependent phosphatases"/>
    <property type="match status" value="1"/>
</dbReference>
<dbReference type="AlphaFoldDB" id="F3UPT1"/>
<proteinExistence type="inferred from homology"/>
<dbReference type="SMART" id="SM00854">
    <property type="entry name" value="PGA_cap"/>
    <property type="match status" value="1"/>
</dbReference>
<comment type="similarity">
    <text evidence="1">Belongs to the CapA family.</text>
</comment>
<feature type="transmembrane region" description="Helical" evidence="2">
    <location>
        <begin position="74"/>
        <end position="92"/>
    </location>
</feature>
<keyword evidence="2" id="KW-0812">Transmembrane</keyword>
<dbReference type="STRING" id="888816.HMPREF9389_0914"/>
<dbReference type="PANTHER" id="PTHR33393">
    <property type="entry name" value="POLYGLUTAMINE SYNTHESIS ACCESSORY PROTEIN RV0574C-RELATED"/>
    <property type="match status" value="1"/>
</dbReference>
<dbReference type="PANTHER" id="PTHR33393:SF12">
    <property type="entry name" value="CAPSULE BIOSYNTHESIS PROTEIN CAPA"/>
    <property type="match status" value="1"/>
</dbReference>
<feature type="domain" description="Capsule synthesis protein CapA" evidence="3">
    <location>
        <begin position="119"/>
        <end position="367"/>
    </location>
</feature>
<dbReference type="eggNOG" id="COG2843">
    <property type="taxonomic scope" value="Bacteria"/>
</dbReference>
<dbReference type="PATRIC" id="fig|888816.3.peg.886"/>
<evidence type="ECO:0000313" key="5">
    <source>
        <dbReference type="Proteomes" id="UP000005589"/>
    </source>
</evidence>
<dbReference type="InterPro" id="IPR019079">
    <property type="entry name" value="Capsule_synth_CapA"/>
</dbReference>
<organism evidence="4 5">
    <name type="scientific">Streptococcus sanguinis SK355</name>
    <dbReference type="NCBI Taxonomy" id="888816"/>
    <lineage>
        <taxon>Bacteria</taxon>
        <taxon>Bacillati</taxon>
        <taxon>Bacillota</taxon>
        <taxon>Bacilli</taxon>
        <taxon>Lactobacillales</taxon>
        <taxon>Streptococcaceae</taxon>
        <taxon>Streptococcus</taxon>
    </lineage>
</organism>
<dbReference type="Gene3D" id="3.60.21.10">
    <property type="match status" value="1"/>
</dbReference>
<evidence type="ECO:0000259" key="3">
    <source>
        <dbReference type="SMART" id="SM00854"/>
    </source>
</evidence>
<dbReference type="Pfam" id="PF09587">
    <property type="entry name" value="PGA_cap"/>
    <property type="match status" value="1"/>
</dbReference>
<evidence type="ECO:0000256" key="1">
    <source>
        <dbReference type="ARBA" id="ARBA00005662"/>
    </source>
</evidence>
<keyword evidence="2" id="KW-1133">Transmembrane helix</keyword>
<dbReference type="EMBL" id="AFFN01000011">
    <property type="protein sequence ID" value="EGJ42201.1"/>
    <property type="molecule type" value="Genomic_DNA"/>
</dbReference>
<keyword evidence="2" id="KW-0472">Membrane</keyword>
<dbReference type="CDD" id="cd07381">
    <property type="entry name" value="MPP_CapA"/>
    <property type="match status" value="1"/>
</dbReference>
<dbReference type="InterPro" id="IPR029052">
    <property type="entry name" value="Metallo-depent_PP-like"/>
</dbReference>
<gene>
    <name evidence="4" type="primary">capA</name>
    <name evidence="4" type="ORF">HMPREF9389_0914</name>
</gene>
<accession>F3UPT1</accession>
<name>F3UPT1_STRSA</name>
<evidence type="ECO:0000313" key="4">
    <source>
        <dbReference type="EMBL" id="EGJ42201.1"/>
    </source>
</evidence>
<sequence length="472" mass="53979">MLLLSKKKRRDAMDKKFLWEKIQTFFQELWKKISGFAAEHTLLPDAYQAWRDWIKKLPLPRPKFFQKQLSNRQFVGVLLTVVGLSAGLILLSEHVQDFSFLIPSKKEQQTDPSRNQTVRIMATGDLLYHDGLYLSAQKEDGTYDFSENFHYAKEWLRQGDLVLGDFEGTIRPDYPLNGYPLFNAPEAVVPSIKAAGYQVMDLAHNHILDSGLEGVFTTAQAFEKEGITPIGVYPHESRSQAPLLIKEVKGIKIALLAYSYGYNGMEGLLSQEDYDDRLSDLDEEKMRSEIERAEKEADITVVMPQMGIEYQLEPTEEQMTLYHKMVDWGADIVFGGHPHVVQPAEILEKDGQKKLIMYSMGNFISNQRIETMEEIENAHWTERGVLMDVTIEKTPKGTQIKSAQAHPSWVSRVEKGATSADGLPLYTYQTWILDDFVEGGKYRDKLDQETRARIDTAYQEMKSHVGLNWPGQ</sequence>
<reference evidence="4 5" key="1">
    <citation type="submission" date="2011-03" db="EMBL/GenBank/DDBJ databases">
        <authorList>
            <person name="Muzny D."/>
            <person name="Qin X."/>
            <person name="Deng J."/>
            <person name="Jiang H."/>
            <person name="Liu Y."/>
            <person name="Qu J."/>
            <person name="Song X.-Z."/>
            <person name="Zhang L."/>
            <person name="Thornton R."/>
            <person name="Coyle M."/>
            <person name="Francisco L."/>
            <person name="Jackson L."/>
            <person name="Javaid M."/>
            <person name="Korchina V."/>
            <person name="Kovar C."/>
            <person name="Mata R."/>
            <person name="Mathew T."/>
            <person name="Ngo R."/>
            <person name="Nguyen L."/>
            <person name="Nguyen N."/>
            <person name="Okwuonu G."/>
            <person name="Ongeri F."/>
            <person name="Pham C."/>
            <person name="Simmons D."/>
            <person name="Wilczek-Boney K."/>
            <person name="Hale W."/>
            <person name="Jakkamsetti A."/>
            <person name="Pham P."/>
            <person name="Ruth R."/>
            <person name="San Lucas F."/>
            <person name="Warren J."/>
            <person name="Zhang J."/>
            <person name="Zhao Z."/>
            <person name="Zhou C."/>
            <person name="Zhu D."/>
            <person name="Lee S."/>
            <person name="Bess C."/>
            <person name="Blankenburg K."/>
            <person name="Forbes L."/>
            <person name="Fu Q."/>
            <person name="Gubbala S."/>
            <person name="Hirani K."/>
            <person name="Jayaseelan J.C."/>
            <person name="Lara F."/>
            <person name="Munidasa M."/>
            <person name="Palculict T."/>
            <person name="Patil S."/>
            <person name="Pu L.-L."/>
            <person name="Saada N."/>
            <person name="Tang L."/>
            <person name="Weissenberger G."/>
            <person name="Zhu Y."/>
            <person name="Hemphill L."/>
            <person name="Shang Y."/>
            <person name="Youmans B."/>
            <person name="Ayvaz T."/>
            <person name="Ross M."/>
            <person name="Santibanez J."/>
            <person name="Aqrawi P."/>
            <person name="Gross S."/>
            <person name="Joshi V."/>
            <person name="Fowler G."/>
            <person name="Nazareth L."/>
            <person name="Reid J."/>
            <person name="Worley K."/>
            <person name="Petrosino J."/>
            <person name="Highlander S."/>
            <person name="Gibbs R."/>
        </authorList>
    </citation>
    <scope>NUCLEOTIDE SEQUENCE [LARGE SCALE GENOMIC DNA]</scope>
    <source>
        <strain evidence="4 5">SK355</strain>
    </source>
</reference>
<dbReference type="Proteomes" id="UP000005589">
    <property type="component" value="Unassembled WGS sequence"/>
</dbReference>
<dbReference type="HOGENOM" id="CLU_038823_0_1_9"/>
<dbReference type="InterPro" id="IPR052169">
    <property type="entry name" value="CW_Biosynth-Accessory"/>
</dbReference>